<dbReference type="FunCoup" id="A0A6I9SGE2">
    <property type="interactions" value="5"/>
</dbReference>
<feature type="compositionally biased region" description="Basic and acidic residues" evidence="9">
    <location>
        <begin position="350"/>
        <end position="361"/>
    </location>
</feature>
<dbReference type="InterPro" id="IPR019519">
    <property type="entry name" value="Elp5"/>
</dbReference>
<accession>A0A6I9SGE2</accession>
<evidence type="ECO:0000313" key="10">
    <source>
        <dbReference type="Proteomes" id="UP000504607"/>
    </source>
</evidence>
<name>A0A6I9SGE2_ELAGV</name>
<feature type="region of interest" description="Disordered" evidence="9">
    <location>
        <begin position="340"/>
        <end position="377"/>
    </location>
</feature>
<comment type="subcellular location">
    <subcellularLocation>
        <location evidence="2">Cytoplasm</location>
    </subcellularLocation>
    <subcellularLocation>
        <location evidence="1">Nucleus</location>
    </subcellularLocation>
</comment>
<dbReference type="GO" id="GO:0000049">
    <property type="term" value="F:tRNA binding"/>
    <property type="evidence" value="ECO:0007669"/>
    <property type="project" value="TreeGrafter"/>
</dbReference>
<dbReference type="GeneID" id="105058042"/>
<dbReference type="Proteomes" id="UP000504607">
    <property type="component" value="Chromosome 15"/>
</dbReference>
<feature type="compositionally biased region" description="Acidic residues" evidence="9">
    <location>
        <begin position="362"/>
        <end position="377"/>
    </location>
</feature>
<sequence>MAETICRTLRDGSLEGEQSPALTIKDSLQSPLGSHVFDHFLSTLVSHISAGKSQASGLVLVAFDRSPSFYLDLFKTKGLDASLVDKSVRILDCYSDPLGWKDRLLHSTNAEESILKGSGTVFKNVRDVNKLLSSILDLGKGFTGEGKVRFAVAIDLVSIMLRHVSLPSVAGFLNNLRSNDQISCIFWLIHSDLHEPRASAALEYISTMVASLEPMMQSSDGQGTSGSLLWLEENSCKAKFHVRLKRCNGRVKLLYEELHTEQAGIRFEAASSVRTIVNQNLLPRVQFNLQLSDKERVDRARVVLPFEHQGNGEAIQIYDGRRSLSEGQKDPYLMQPSAFSHKMNTQTNNEKGEIHYIRDSDDERPDSDEDPDDDLDI</sequence>
<dbReference type="PANTHER" id="PTHR15641:SF1">
    <property type="entry name" value="ELONGATOR COMPLEX PROTEIN 5"/>
    <property type="match status" value="1"/>
</dbReference>
<protein>
    <recommendedName>
        <fullName evidence="5">Elongator complex protein 5</fullName>
    </recommendedName>
</protein>
<evidence type="ECO:0000256" key="5">
    <source>
        <dbReference type="ARBA" id="ARBA00020264"/>
    </source>
</evidence>
<dbReference type="InParanoid" id="A0A6I9SGE2"/>
<dbReference type="UniPathway" id="UPA00988"/>
<keyword evidence="7" id="KW-0819">tRNA processing</keyword>
<comment type="pathway">
    <text evidence="3">tRNA modification; 5-methoxycarbonylmethyl-2-thiouridine-tRNA biosynthesis.</text>
</comment>
<dbReference type="GO" id="GO:0005634">
    <property type="term" value="C:nucleus"/>
    <property type="evidence" value="ECO:0007669"/>
    <property type="project" value="UniProtKB-SubCell"/>
</dbReference>
<dbReference type="GO" id="GO:0002098">
    <property type="term" value="P:tRNA wobble uridine modification"/>
    <property type="evidence" value="ECO:0007669"/>
    <property type="project" value="InterPro"/>
</dbReference>
<evidence type="ECO:0000256" key="4">
    <source>
        <dbReference type="ARBA" id="ARBA00009567"/>
    </source>
</evidence>
<evidence type="ECO:0000256" key="6">
    <source>
        <dbReference type="ARBA" id="ARBA00022490"/>
    </source>
</evidence>
<dbReference type="GO" id="GO:0033588">
    <property type="term" value="C:elongator holoenzyme complex"/>
    <property type="evidence" value="ECO:0007669"/>
    <property type="project" value="InterPro"/>
</dbReference>
<dbReference type="CDD" id="cd19496">
    <property type="entry name" value="Elp5"/>
    <property type="match status" value="1"/>
</dbReference>
<dbReference type="AlphaFoldDB" id="A0A6I9SGE2"/>
<keyword evidence="8" id="KW-0539">Nucleus</keyword>
<evidence type="ECO:0000256" key="2">
    <source>
        <dbReference type="ARBA" id="ARBA00004496"/>
    </source>
</evidence>
<dbReference type="GO" id="GO:0005829">
    <property type="term" value="C:cytosol"/>
    <property type="evidence" value="ECO:0007669"/>
    <property type="project" value="TreeGrafter"/>
</dbReference>
<dbReference type="KEGG" id="egu:105058042"/>
<reference evidence="11" key="1">
    <citation type="submission" date="2025-08" db="UniProtKB">
        <authorList>
            <consortium name="RefSeq"/>
        </authorList>
    </citation>
    <scope>IDENTIFICATION</scope>
</reference>
<evidence type="ECO:0000256" key="7">
    <source>
        <dbReference type="ARBA" id="ARBA00022694"/>
    </source>
</evidence>
<evidence type="ECO:0000256" key="3">
    <source>
        <dbReference type="ARBA" id="ARBA00005043"/>
    </source>
</evidence>
<keyword evidence="6" id="KW-0963">Cytoplasm</keyword>
<dbReference type="RefSeq" id="XP_010939120.1">
    <property type="nucleotide sequence ID" value="XM_010940818.3"/>
</dbReference>
<dbReference type="PANTHER" id="PTHR15641">
    <property type="entry name" value="ELONGATOR COMPLEX PROTEIN 5"/>
    <property type="match status" value="1"/>
</dbReference>
<gene>
    <name evidence="11" type="primary">LOC105058042</name>
</gene>
<evidence type="ECO:0000256" key="8">
    <source>
        <dbReference type="ARBA" id="ARBA00023242"/>
    </source>
</evidence>
<evidence type="ECO:0000256" key="1">
    <source>
        <dbReference type="ARBA" id="ARBA00004123"/>
    </source>
</evidence>
<evidence type="ECO:0000313" key="11">
    <source>
        <dbReference type="RefSeq" id="XP_010939120.1"/>
    </source>
</evidence>
<keyword evidence="10" id="KW-1185">Reference proteome</keyword>
<dbReference type="OrthoDB" id="166907at2759"/>
<evidence type="ECO:0000256" key="9">
    <source>
        <dbReference type="SAM" id="MobiDB-lite"/>
    </source>
</evidence>
<dbReference type="Pfam" id="PF10483">
    <property type="entry name" value="Elong_Iki1"/>
    <property type="match status" value="1"/>
</dbReference>
<comment type="similarity">
    <text evidence="4">Belongs to the ELP5 family.</text>
</comment>
<proteinExistence type="inferred from homology"/>
<organism evidence="10 11">
    <name type="scientific">Elaeis guineensis var. tenera</name>
    <name type="common">Oil palm</name>
    <dbReference type="NCBI Taxonomy" id="51953"/>
    <lineage>
        <taxon>Eukaryota</taxon>
        <taxon>Viridiplantae</taxon>
        <taxon>Streptophyta</taxon>
        <taxon>Embryophyta</taxon>
        <taxon>Tracheophyta</taxon>
        <taxon>Spermatophyta</taxon>
        <taxon>Magnoliopsida</taxon>
        <taxon>Liliopsida</taxon>
        <taxon>Arecaceae</taxon>
        <taxon>Arecoideae</taxon>
        <taxon>Cocoseae</taxon>
        <taxon>Elaeidinae</taxon>
        <taxon>Elaeis</taxon>
    </lineage>
</organism>